<dbReference type="Proteomes" id="UP000221165">
    <property type="component" value="Unassembled WGS sequence"/>
</dbReference>
<dbReference type="InterPro" id="IPR018247">
    <property type="entry name" value="EF_Hand_1_Ca_BS"/>
</dbReference>
<dbReference type="GeneID" id="94431817"/>
<feature type="domain" description="EF-hand" evidence="2">
    <location>
        <begin position="13"/>
        <end position="48"/>
    </location>
</feature>
<keyword evidence="3" id="KW-0808">Transferase</keyword>
<accession>A0A2C6JN86</accession>
<feature type="non-terminal residue" evidence="3">
    <location>
        <position position="1"/>
    </location>
</feature>
<dbReference type="PROSITE" id="PS00018">
    <property type="entry name" value="EF_HAND_1"/>
    <property type="match status" value="1"/>
</dbReference>
<evidence type="ECO:0000256" key="1">
    <source>
        <dbReference type="ARBA" id="ARBA00022837"/>
    </source>
</evidence>
<dbReference type="Pfam" id="PF13499">
    <property type="entry name" value="EF-hand_7"/>
    <property type="match status" value="1"/>
</dbReference>
<dbReference type="EMBL" id="MIGC01004744">
    <property type="protein sequence ID" value="PHJ17701.1"/>
    <property type="molecule type" value="Genomic_DNA"/>
</dbReference>
<evidence type="ECO:0000259" key="2">
    <source>
        <dbReference type="PROSITE" id="PS50222"/>
    </source>
</evidence>
<dbReference type="PROSITE" id="PS50222">
    <property type="entry name" value="EF_HAND_2"/>
    <property type="match status" value="1"/>
</dbReference>
<dbReference type="RefSeq" id="XP_067919417.1">
    <property type="nucleotide sequence ID" value="XM_068068606.1"/>
</dbReference>
<dbReference type="VEuPathDB" id="ToxoDB:CSUI_008474"/>
<name>A0A2C6JN86_9APIC</name>
<sequence>DFLAALLKSRLENEQRLLIHTFHKCDIDRSGAISLDDLRVVLGEERQFRGESLEDLMQDFDVNCNGQIGKTQASL</sequence>
<dbReference type="SUPFAM" id="SSF47473">
    <property type="entry name" value="EF-hand"/>
    <property type="match status" value="1"/>
</dbReference>
<keyword evidence="3" id="KW-0418">Kinase</keyword>
<dbReference type="InterPro" id="IPR011992">
    <property type="entry name" value="EF-hand-dom_pair"/>
</dbReference>
<comment type="caution">
    <text evidence="3">The sequence shown here is derived from an EMBL/GenBank/DDBJ whole genome shotgun (WGS) entry which is preliminary data.</text>
</comment>
<reference evidence="3 4" key="1">
    <citation type="journal article" date="2017" name="Int. J. Parasitol.">
        <title>The genome of the protozoan parasite Cystoisospora suis and a reverse vaccinology approach to identify vaccine candidates.</title>
        <authorList>
            <person name="Palmieri N."/>
            <person name="Shrestha A."/>
            <person name="Ruttkowski B."/>
            <person name="Beck T."/>
            <person name="Vogl C."/>
            <person name="Tomley F."/>
            <person name="Blake D.P."/>
            <person name="Joachim A."/>
        </authorList>
    </citation>
    <scope>NUCLEOTIDE SEQUENCE [LARGE SCALE GENOMIC DNA]</scope>
    <source>
        <strain evidence="3 4">Wien I</strain>
    </source>
</reference>
<keyword evidence="1" id="KW-0106">Calcium</keyword>
<organism evidence="3 4">
    <name type="scientific">Cystoisospora suis</name>
    <dbReference type="NCBI Taxonomy" id="483139"/>
    <lineage>
        <taxon>Eukaryota</taxon>
        <taxon>Sar</taxon>
        <taxon>Alveolata</taxon>
        <taxon>Apicomplexa</taxon>
        <taxon>Conoidasida</taxon>
        <taxon>Coccidia</taxon>
        <taxon>Eucoccidiorida</taxon>
        <taxon>Eimeriorina</taxon>
        <taxon>Sarcocystidae</taxon>
        <taxon>Cystoisospora</taxon>
    </lineage>
</organism>
<proteinExistence type="predicted"/>
<dbReference type="OrthoDB" id="26525at2759"/>
<dbReference type="InterPro" id="IPR002048">
    <property type="entry name" value="EF_hand_dom"/>
</dbReference>
<dbReference type="GO" id="GO:0005509">
    <property type="term" value="F:calcium ion binding"/>
    <property type="evidence" value="ECO:0007669"/>
    <property type="project" value="InterPro"/>
</dbReference>
<dbReference type="AlphaFoldDB" id="A0A2C6JN86"/>
<gene>
    <name evidence="3" type="ORF">CSUI_008474</name>
</gene>
<keyword evidence="4" id="KW-1185">Reference proteome</keyword>
<evidence type="ECO:0000313" key="4">
    <source>
        <dbReference type="Proteomes" id="UP000221165"/>
    </source>
</evidence>
<dbReference type="Gene3D" id="1.10.238.10">
    <property type="entry name" value="EF-hand"/>
    <property type="match status" value="1"/>
</dbReference>
<dbReference type="GO" id="GO:0016301">
    <property type="term" value="F:kinase activity"/>
    <property type="evidence" value="ECO:0007669"/>
    <property type="project" value="UniProtKB-KW"/>
</dbReference>
<protein>
    <submittedName>
        <fullName evidence="3">Calcium-dependent protein kinase cdpk4a</fullName>
    </submittedName>
</protein>
<evidence type="ECO:0000313" key="3">
    <source>
        <dbReference type="EMBL" id="PHJ17701.1"/>
    </source>
</evidence>